<dbReference type="SUPFAM" id="SSF46689">
    <property type="entry name" value="Homeodomain-like"/>
    <property type="match status" value="1"/>
</dbReference>
<organism evidence="6 7">
    <name type="scientific">Pseudoclavibacter chungangensis</name>
    <dbReference type="NCBI Taxonomy" id="587635"/>
    <lineage>
        <taxon>Bacteria</taxon>
        <taxon>Bacillati</taxon>
        <taxon>Actinomycetota</taxon>
        <taxon>Actinomycetes</taxon>
        <taxon>Micrococcales</taxon>
        <taxon>Microbacteriaceae</taxon>
        <taxon>Pseudoclavibacter</taxon>
    </lineage>
</organism>
<evidence type="ECO:0000256" key="3">
    <source>
        <dbReference type="ARBA" id="ARBA00023163"/>
    </source>
</evidence>
<dbReference type="Pfam" id="PF13305">
    <property type="entry name" value="TetR_C_33"/>
    <property type="match status" value="1"/>
</dbReference>
<reference evidence="6 7" key="1">
    <citation type="submission" date="2019-09" db="EMBL/GenBank/DDBJ databases">
        <title>Phylogeny of genus Pseudoclavibacter and closely related genus.</title>
        <authorList>
            <person name="Li Y."/>
        </authorList>
    </citation>
    <scope>NUCLEOTIDE SEQUENCE [LARGE SCALE GENOMIC DNA]</scope>
    <source>
        <strain evidence="6 7">DSM 23821</strain>
    </source>
</reference>
<name>A0A7J5BZN6_9MICO</name>
<dbReference type="InterPro" id="IPR009057">
    <property type="entry name" value="Homeodomain-like_sf"/>
</dbReference>
<evidence type="ECO:0000313" key="6">
    <source>
        <dbReference type="EMBL" id="KAB1659615.1"/>
    </source>
</evidence>
<sequence length="193" mass="20658">MTGADSRYHHGDLSMTLVESAVRMLATDGDADLSIRAVARAAGVSSAAPYRHFPDRSALLAAVAAAGFGELMTVLRATCPEPSGRTDIGDLAVAYVRFATERPGLFRVMFAEGGQRGSATRREATAVVHEYLDAGVRRWLGIEDPGTVTTGLWALVHGMACLYTYENLEPADAEDMAQRVRDTVDAVLTVDGR</sequence>
<accession>A0A7J5BZN6</accession>
<protein>
    <submittedName>
        <fullName evidence="6">TetR/AcrR family transcriptional regulator</fullName>
    </submittedName>
</protein>
<comment type="caution">
    <text evidence="6">The sequence shown here is derived from an EMBL/GenBank/DDBJ whole genome shotgun (WGS) entry which is preliminary data.</text>
</comment>
<keyword evidence="3" id="KW-0804">Transcription</keyword>
<dbReference type="GO" id="GO:0003700">
    <property type="term" value="F:DNA-binding transcription factor activity"/>
    <property type="evidence" value="ECO:0007669"/>
    <property type="project" value="TreeGrafter"/>
</dbReference>
<dbReference type="InterPro" id="IPR050109">
    <property type="entry name" value="HTH-type_TetR-like_transc_reg"/>
</dbReference>
<dbReference type="Pfam" id="PF00440">
    <property type="entry name" value="TetR_N"/>
    <property type="match status" value="1"/>
</dbReference>
<keyword evidence="1" id="KW-0805">Transcription regulation</keyword>
<keyword evidence="7" id="KW-1185">Reference proteome</keyword>
<dbReference type="PANTHER" id="PTHR30055">
    <property type="entry name" value="HTH-TYPE TRANSCRIPTIONAL REGULATOR RUTR"/>
    <property type="match status" value="1"/>
</dbReference>
<dbReference type="Gene3D" id="1.10.357.10">
    <property type="entry name" value="Tetracycline Repressor, domain 2"/>
    <property type="match status" value="1"/>
</dbReference>
<feature type="DNA-binding region" description="H-T-H motif" evidence="4">
    <location>
        <begin position="34"/>
        <end position="53"/>
    </location>
</feature>
<dbReference type="GO" id="GO:0000976">
    <property type="term" value="F:transcription cis-regulatory region binding"/>
    <property type="evidence" value="ECO:0007669"/>
    <property type="project" value="TreeGrafter"/>
</dbReference>
<evidence type="ECO:0000256" key="1">
    <source>
        <dbReference type="ARBA" id="ARBA00023015"/>
    </source>
</evidence>
<dbReference type="PROSITE" id="PS50977">
    <property type="entry name" value="HTH_TETR_2"/>
    <property type="match status" value="1"/>
</dbReference>
<evidence type="ECO:0000313" key="7">
    <source>
        <dbReference type="Proteomes" id="UP000467240"/>
    </source>
</evidence>
<dbReference type="AlphaFoldDB" id="A0A7J5BZN6"/>
<gene>
    <name evidence="6" type="ORF">F8O01_04940</name>
</gene>
<dbReference type="InterPro" id="IPR001647">
    <property type="entry name" value="HTH_TetR"/>
</dbReference>
<feature type="domain" description="HTH tetR-type" evidence="5">
    <location>
        <begin position="11"/>
        <end position="71"/>
    </location>
</feature>
<evidence type="ECO:0000256" key="4">
    <source>
        <dbReference type="PROSITE-ProRule" id="PRU00335"/>
    </source>
</evidence>
<proteinExistence type="predicted"/>
<dbReference type="SUPFAM" id="SSF48498">
    <property type="entry name" value="Tetracyclin repressor-like, C-terminal domain"/>
    <property type="match status" value="1"/>
</dbReference>
<dbReference type="InterPro" id="IPR025996">
    <property type="entry name" value="MT1864/Rv1816-like_C"/>
</dbReference>
<dbReference type="RefSeq" id="WP_158039781.1">
    <property type="nucleotide sequence ID" value="NZ_JACCFV010000001.1"/>
</dbReference>
<evidence type="ECO:0000256" key="2">
    <source>
        <dbReference type="ARBA" id="ARBA00023125"/>
    </source>
</evidence>
<keyword evidence="2 4" id="KW-0238">DNA-binding</keyword>
<dbReference type="PRINTS" id="PR00455">
    <property type="entry name" value="HTHTETR"/>
</dbReference>
<dbReference type="OrthoDB" id="3173376at2"/>
<dbReference type="PANTHER" id="PTHR30055:SF220">
    <property type="entry name" value="TETR-FAMILY REGULATORY PROTEIN"/>
    <property type="match status" value="1"/>
</dbReference>
<dbReference type="InterPro" id="IPR036271">
    <property type="entry name" value="Tet_transcr_reg_TetR-rel_C_sf"/>
</dbReference>
<dbReference type="Proteomes" id="UP000467240">
    <property type="component" value="Unassembled WGS sequence"/>
</dbReference>
<dbReference type="EMBL" id="WBJZ01000005">
    <property type="protein sequence ID" value="KAB1659615.1"/>
    <property type="molecule type" value="Genomic_DNA"/>
</dbReference>
<evidence type="ECO:0000259" key="5">
    <source>
        <dbReference type="PROSITE" id="PS50977"/>
    </source>
</evidence>